<dbReference type="Pfam" id="PF05135">
    <property type="entry name" value="Phage_connect_1"/>
    <property type="match status" value="1"/>
</dbReference>
<dbReference type="NCBIfam" id="TIGR01560">
    <property type="entry name" value="put_DNA_pack"/>
    <property type="match status" value="1"/>
</dbReference>
<dbReference type="CDD" id="cd08054">
    <property type="entry name" value="gp6"/>
    <property type="match status" value="1"/>
</dbReference>
<organism evidence="1 2">
    <name type="scientific">Pelagibacterium flavum</name>
    <dbReference type="NCBI Taxonomy" id="2984530"/>
    <lineage>
        <taxon>Bacteria</taxon>
        <taxon>Pseudomonadati</taxon>
        <taxon>Pseudomonadota</taxon>
        <taxon>Alphaproteobacteria</taxon>
        <taxon>Hyphomicrobiales</taxon>
        <taxon>Devosiaceae</taxon>
        <taxon>Pelagibacterium</taxon>
    </lineage>
</organism>
<dbReference type="Proteomes" id="UP001163882">
    <property type="component" value="Chromosome"/>
</dbReference>
<protein>
    <submittedName>
        <fullName evidence="1">Head-tail connector protein</fullName>
    </submittedName>
</protein>
<gene>
    <name evidence="1" type="ORF">OF122_11260</name>
</gene>
<sequence length="97" mass="10647">MELITVAAFKAHARIDGEDQDSAITAIVDAANAHVAGFLDIAEDDVPTYEPPADVKQATLLIASHWFENREDSFPGTIHEVPLDAHEVLLNHRGWAF</sequence>
<reference evidence="1" key="1">
    <citation type="submission" date="2022-10" db="EMBL/GenBank/DDBJ databases">
        <title>YIM 151497 complete genome.</title>
        <authorList>
            <person name="Chen X."/>
        </authorList>
    </citation>
    <scope>NUCLEOTIDE SEQUENCE</scope>
    <source>
        <strain evidence="1">YIM 151497</strain>
    </source>
</reference>
<dbReference type="RefSeq" id="WP_264224341.1">
    <property type="nucleotide sequence ID" value="NZ_CP107716.1"/>
</dbReference>
<name>A0ABY6IJ76_9HYPH</name>
<dbReference type="InterPro" id="IPR006450">
    <property type="entry name" value="Phage_HK97_gp6-like"/>
</dbReference>
<dbReference type="Gene3D" id="1.10.3230.30">
    <property type="entry name" value="Phage gp6-like head-tail connector protein"/>
    <property type="match status" value="1"/>
</dbReference>
<dbReference type="InterPro" id="IPR021146">
    <property type="entry name" value="Phage_gp6-like_head-tail"/>
</dbReference>
<proteinExistence type="predicted"/>
<evidence type="ECO:0000313" key="2">
    <source>
        <dbReference type="Proteomes" id="UP001163882"/>
    </source>
</evidence>
<evidence type="ECO:0000313" key="1">
    <source>
        <dbReference type="EMBL" id="UYQ70652.1"/>
    </source>
</evidence>
<dbReference type="EMBL" id="CP107716">
    <property type="protein sequence ID" value="UYQ70652.1"/>
    <property type="molecule type" value="Genomic_DNA"/>
</dbReference>
<keyword evidence="2" id="KW-1185">Reference proteome</keyword>
<accession>A0ABY6IJ76</accession>